<proteinExistence type="predicted"/>
<evidence type="ECO:0000256" key="1">
    <source>
        <dbReference type="SAM" id="Phobius"/>
    </source>
</evidence>
<keyword evidence="1" id="KW-0812">Transmembrane</keyword>
<evidence type="ECO:0000313" key="2">
    <source>
        <dbReference type="EMBL" id="EUJ25694.1"/>
    </source>
</evidence>
<organism evidence="2 3">
    <name type="scientific">Listeria cornellensis FSL F6-0969</name>
    <dbReference type="NCBI Taxonomy" id="1265820"/>
    <lineage>
        <taxon>Bacteria</taxon>
        <taxon>Bacillati</taxon>
        <taxon>Bacillota</taxon>
        <taxon>Bacilli</taxon>
        <taxon>Bacillales</taxon>
        <taxon>Listeriaceae</taxon>
        <taxon>Listeria</taxon>
    </lineage>
</organism>
<protein>
    <submittedName>
        <fullName evidence="2">ABC transporter permease</fullName>
    </submittedName>
</protein>
<keyword evidence="1" id="KW-0472">Membrane</keyword>
<name>W7BEW8_9LIST</name>
<reference evidence="2 3" key="1">
    <citation type="journal article" date="2014" name="Int. J. Syst. Evol. Microbiol.">
        <title>Listeria floridensis sp. nov., Listeria aquatica sp. nov., Listeria cornellensis sp. nov., Listeria riparia sp. nov. and Listeria grandensis sp. nov., from agricultural and natural environments.</title>
        <authorList>
            <person name="den Bakker H.C."/>
            <person name="Warchocki S."/>
            <person name="Wright E.M."/>
            <person name="Allred A.F."/>
            <person name="Ahlstrom C."/>
            <person name="Manuel C.S."/>
            <person name="Stasiewicz M.J."/>
            <person name="Burrell A."/>
            <person name="Roof S."/>
            <person name="Strawn L."/>
            <person name="Fortes E.D."/>
            <person name="Nightingale K.K."/>
            <person name="Kephart D."/>
            <person name="Wiedmann M."/>
        </authorList>
    </citation>
    <scope>NUCLEOTIDE SEQUENCE [LARGE SCALE GENOMIC DNA]</scope>
    <source>
        <strain evidence="3">FSL F6-969</strain>
    </source>
</reference>
<feature type="transmembrane region" description="Helical" evidence="1">
    <location>
        <begin position="21"/>
        <end position="42"/>
    </location>
</feature>
<dbReference type="PATRIC" id="fig|1265820.5.peg.3239"/>
<dbReference type="STRING" id="1265820.PCORN_16365"/>
<dbReference type="Proteomes" id="UP000019254">
    <property type="component" value="Unassembled WGS sequence"/>
</dbReference>
<dbReference type="EMBL" id="AODE01000037">
    <property type="protein sequence ID" value="EUJ25694.1"/>
    <property type="molecule type" value="Genomic_DNA"/>
</dbReference>
<gene>
    <name evidence="2" type="ORF">PCORN_16365</name>
</gene>
<comment type="caution">
    <text evidence="2">The sequence shown here is derived from an EMBL/GenBank/DDBJ whole genome shotgun (WGS) entry which is preliminary data.</text>
</comment>
<keyword evidence="1" id="KW-1133">Transmembrane helix</keyword>
<keyword evidence="3" id="KW-1185">Reference proteome</keyword>
<evidence type="ECO:0000313" key="3">
    <source>
        <dbReference type="Proteomes" id="UP000019254"/>
    </source>
</evidence>
<accession>W7BEW8</accession>
<sequence>MSKFWVITSQVYKRRVKTKSFLISLLLPLLIGAVIFALPKIVDYFGGGDEPTKIAIISENPAFSMAISADKANFKVDKKNRNPEESKKSTDNW</sequence>
<dbReference type="AlphaFoldDB" id="W7BEW8"/>